<dbReference type="GO" id="GO:0000155">
    <property type="term" value="F:phosphorelay sensor kinase activity"/>
    <property type="evidence" value="ECO:0007669"/>
    <property type="project" value="InterPro"/>
</dbReference>
<keyword evidence="6" id="KW-0472">Membrane</keyword>
<dbReference type="SMART" id="SM00387">
    <property type="entry name" value="HATPase_c"/>
    <property type="match status" value="1"/>
</dbReference>
<dbReference type="SMART" id="SM00388">
    <property type="entry name" value="HisKA"/>
    <property type="match status" value="1"/>
</dbReference>
<keyword evidence="3" id="KW-0597">Phosphoprotein</keyword>
<dbReference type="PRINTS" id="PR00344">
    <property type="entry name" value="BCTRLSENSOR"/>
</dbReference>
<protein>
    <recommendedName>
        <fullName evidence="2">histidine kinase</fullName>
        <ecNumber evidence="2">2.7.13.3</ecNumber>
    </recommendedName>
</protein>
<evidence type="ECO:0000256" key="4">
    <source>
        <dbReference type="ARBA" id="ARBA00022679"/>
    </source>
</evidence>
<keyword evidence="5" id="KW-0418">Kinase</keyword>
<dbReference type="EC" id="2.7.13.3" evidence="2"/>
<keyword evidence="6" id="KW-1133">Transmembrane helix</keyword>
<evidence type="ECO:0000256" key="6">
    <source>
        <dbReference type="SAM" id="Phobius"/>
    </source>
</evidence>
<dbReference type="STRING" id="1802129.A3J04_00530"/>
<evidence type="ECO:0000313" key="9">
    <source>
        <dbReference type="Proteomes" id="UP000177954"/>
    </source>
</evidence>
<dbReference type="SUPFAM" id="SSF47384">
    <property type="entry name" value="Homodimeric domain of signal transducing histidine kinase"/>
    <property type="match status" value="1"/>
</dbReference>
<evidence type="ECO:0000256" key="5">
    <source>
        <dbReference type="ARBA" id="ARBA00022777"/>
    </source>
</evidence>
<evidence type="ECO:0000259" key="7">
    <source>
        <dbReference type="PROSITE" id="PS50109"/>
    </source>
</evidence>
<evidence type="ECO:0000256" key="1">
    <source>
        <dbReference type="ARBA" id="ARBA00000085"/>
    </source>
</evidence>
<organism evidence="8 9">
    <name type="scientific">Candidatus Ryanbacteria bacterium RIFCSPLOWO2_02_FULL_47_14</name>
    <dbReference type="NCBI Taxonomy" id="1802129"/>
    <lineage>
        <taxon>Bacteria</taxon>
        <taxon>Candidatus Ryaniibacteriota</taxon>
    </lineage>
</organism>
<feature type="domain" description="Histidine kinase" evidence="7">
    <location>
        <begin position="99"/>
        <end position="318"/>
    </location>
</feature>
<dbReference type="InterPro" id="IPR005467">
    <property type="entry name" value="His_kinase_dom"/>
</dbReference>
<dbReference type="InterPro" id="IPR036890">
    <property type="entry name" value="HATPase_C_sf"/>
</dbReference>
<dbReference type="Proteomes" id="UP000177954">
    <property type="component" value="Unassembled WGS sequence"/>
</dbReference>
<dbReference type="Gene3D" id="1.10.287.130">
    <property type="match status" value="1"/>
</dbReference>
<evidence type="ECO:0000256" key="3">
    <source>
        <dbReference type="ARBA" id="ARBA00022553"/>
    </source>
</evidence>
<dbReference type="EMBL" id="MHNZ01000016">
    <property type="protein sequence ID" value="OGZ56464.1"/>
    <property type="molecule type" value="Genomic_DNA"/>
</dbReference>
<evidence type="ECO:0000256" key="2">
    <source>
        <dbReference type="ARBA" id="ARBA00012438"/>
    </source>
</evidence>
<dbReference type="InterPro" id="IPR036097">
    <property type="entry name" value="HisK_dim/P_sf"/>
</dbReference>
<evidence type="ECO:0000313" key="8">
    <source>
        <dbReference type="EMBL" id="OGZ56464.1"/>
    </source>
</evidence>
<dbReference type="AlphaFoldDB" id="A0A1G2H1V8"/>
<dbReference type="Pfam" id="PF00512">
    <property type="entry name" value="HisKA"/>
    <property type="match status" value="1"/>
</dbReference>
<dbReference type="PANTHER" id="PTHR43547:SF2">
    <property type="entry name" value="HYBRID SIGNAL TRANSDUCTION HISTIDINE KINASE C"/>
    <property type="match status" value="1"/>
</dbReference>
<dbReference type="SUPFAM" id="SSF55874">
    <property type="entry name" value="ATPase domain of HSP90 chaperone/DNA topoisomerase II/histidine kinase"/>
    <property type="match status" value="1"/>
</dbReference>
<dbReference type="InterPro" id="IPR003594">
    <property type="entry name" value="HATPase_dom"/>
</dbReference>
<dbReference type="PROSITE" id="PS50109">
    <property type="entry name" value="HIS_KIN"/>
    <property type="match status" value="1"/>
</dbReference>
<reference evidence="8 9" key="1">
    <citation type="journal article" date="2016" name="Nat. Commun.">
        <title>Thousands of microbial genomes shed light on interconnected biogeochemical processes in an aquifer system.</title>
        <authorList>
            <person name="Anantharaman K."/>
            <person name="Brown C.T."/>
            <person name="Hug L.A."/>
            <person name="Sharon I."/>
            <person name="Castelle C.J."/>
            <person name="Probst A.J."/>
            <person name="Thomas B.C."/>
            <person name="Singh A."/>
            <person name="Wilkins M.J."/>
            <person name="Karaoz U."/>
            <person name="Brodie E.L."/>
            <person name="Williams K.H."/>
            <person name="Hubbard S.S."/>
            <person name="Banfield J.F."/>
        </authorList>
    </citation>
    <scope>NUCLEOTIDE SEQUENCE [LARGE SCALE GENOMIC DNA]</scope>
</reference>
<dbReference type="InterPro" id="IPR004358">
    <property type="entry name" value="Sig_transdc_His_kin-like_C"/>
</dbReference>
<keyword evidence="4" id="KW-0808">Transferase</keyword>
<dbReference type="PANTHER" id="PTHR43547">
    <property type="entry name" value="TWO-COMPONENT HISTIDINE KINASE"/>
    <property type="match status" value="1"/>
</dbReference>
<proteinExistence type="predicted"/>
<dbReference type="FunFam" id="3.30.565.10:FF:000006">
    <property type="entry name" value="Sensor histidine kinase WalK"/>
    <property type="match status" value="1"/>
</dbReference>
<gene>
    <name evidence="8" type="ORF">A3J04_00530</name>
</gene>
<comment type="caution">
    <text evidence="8">The sequence shown here is derived from an EMBL/GenBank/DDBJ whole genome shotgun (WGS) entry which is preliminary data.</text>
</comment>
<accession>A0A1G2H1V8</accession>
<dbReference type="Gene3D" id="3.30.565.10">
    <property type="entry name" value="Histidine kinase-like ATPase, C-terminal domain"/>
    <property type="match status" value="1"/>
</dbReference>
<name>A0A1G2H1V8_9BACT</name>
<dbReference type="Pfam" id="PF02518">
    <property type="entry name" value="HATPase_c"/>
    <property type="match status" value="1"/>
</dbReference>
<comment type="catalytic activity">
    <reaction evidence="1">
        <text>ATP + protein L-histidine = ADP + protein N-phospho-L-histidine.</text>
        <dbReference type="EC" id="2.7.13.3"/>
    </reaction>
</comment>
<feature type="transmembrane region" description="Helical" evidence="6">
    <location>
        <begin position="12"/>
        <end position="35"/>
    </location>
</feature>
<dbReference type="CDD" id="cd00082">
    <property type="entry name" value="HisKA"/>
    <property type="match status" value="1"/>
</dbReference>
<dbReference type="InterPro" id="IPR003661">
    <property type="entry name" value="HisK_dim/P_dom"/>
</dbReference>
<sequence>MSIFRKHHDINIRVVAAEFFTILLLLVLLVLTIISKTRADAIAYALILASIIILGSFSIHSIIRESIMRREVKKITLDLEIMKRDLQRLDAAKSDFISIASHQLRTPLSTIKGYISMIQEGTFGRLPTKLQDPLYKVYVSNERLITLVSDLLDLSRMERGKMRYDFIPIRLGDIAEGVVNDFKIVAKSKNMSFDFKRITTNDLVWGDPDKLRQVILNLVDNAFKYTPSGSVTVSLVGGDKNVQISVVDTGLGLDTEELRALFQKFSRGRDQGRSHTEGLGLGLYVARLIAEAHRGTLTVSSSGKGKGSTFSFTLPVYEESQKKSKIS</sequence>
<keyword evidence="6" id="KW-0812">Transmembrane</keyword>
<feature type="transmembrane region" description="Helical" evidence="6">
    <location>
        <begin position="41"/>
        <end position="63"/>
    </location>
</feature>